<proteinExistence type="predicted"/>
<protein>
    <recommendedName>
        <fullName evidence="4">DUF4352 domain-containing protein</fullName>
    </recommendedName>
</protein>
<accession>A0A1J4NTU1</accession>
<evidence type="ECO:0000313" key="3">
    <source>
        <dbReference type="Proteomes" id="UP000034196"/>
    </source>
</evidence>
<comment type="caution">
    <text evidence="2">The sequence shown here is derived from an EMBL/GenBank/DDBJ whole genome shotgun (WGS) entry which is preliminary data.</text>
</comment>
<reference evidence="2" key="1">
    <citation type="submission" date="2016-10" db="EMBL/GenBank/DDBJ databases">
        <title>Genome sequence of Streptomyces mangrovisoli MUSC 149.</title>
        <authorList>
            <person name="Lee L.-H."/>
            <person name="Ser H.-L."/>
        </authorList>
    </citation>
    <scope>NUCLEOTIDE SEQUENCE [LARGE SCALE GENOMIC DNA]</scope>
    <source>
        <strain evidence="2">MUSC 149</strain>
    </source>
</reference>
<gene>
    <name evidence="2" type="ORF">WN71_026110</name>
</gene>
<name>A0A1J4NTU1_9ACTN</name>
<evidence type="ECO:0000313" key="2">
    <source>
        <dbReference type="EMBL" id="OIJ64964.1"/>
    </source>
</evidence>
<evidence type="ECO:0008006" key="4">
    <source>
        <dbReference type="Google" id="ProtNLM"/>
    </source>
</evidence>
<dbReference type="RefSeq" id="WP_071369880.1">
    <property type="nucleotide sequence ID" value="NZ_LAVA02000067.1"/>
</dbReference>
<dbReference type="EMBL" id="LAVA02000067">
    <property type="protein sequence ID" value="OIJ64964.1"/>
    <property type="molecule type" value="Genomic_DNA"/>
</dbReference>
<dbReference type="AlphaFoldDB" id="A0A1J4NTU1"/>
<dbReference type="Proteomes" id="UP000034196">
    <property type="component" value="Unassembled WGS sequence"/>
</dbReference>
<sequence>MTSRSLRALPVRLTALTLAAVLALAAAGYLALHADHPSPLAASAADTSPTPSRTPASAPPVTLHGQNHLALTITSARRAAAGVLTLRGTLANTGRQLAVVPAELRGNETAILKTGPSLAGATLVDFTAGKRYYVLRDTDNQPLTTTGLSTLKAGESVRIFLQFPAPPATTTYLDLELPLFDTATLTLTR</sequence>
<feature type="region of interest" description="Disordered" evidence="1">
    <location>
        <begin position="40"/>
        <end position="63"/>
    </location>
</feature>
<evidence type="ECO:0000256" key="1">
    <source>
        <dbReference type="SAM" id="MobiDB-lite"/>
    </source>
</evidence>
<dbReference type="OrthoDB" id="4334774at2"/>
<keyword evidence="3" id="KW-1185">Reference proteome</keyword>
<organism evidence="2 3">
    <name type="scientific">Streptomyces mangrovisoli</name>
    <dbReference type="NCBI Taxonomy" id="1428628"/>
    <lineage>
        <taxon>Bacteria</taxon>
        <taxon>Bacillati</taxon>
        <taxon>Actinomycetota</taxon>
        <taxon>Actinomycetes</taxon>
        <taxon>Kitasatosporales</taxon>
        <taxon>Streptomycetaceae</taxon>
        <taxon>Streptomyces</taxon>
    </lineage>
</organism>
<feature type="compositionally biased region" description="Low complexity" evidence="1">
    <location>
        <begin position="40"/>
        <end position="60"/>
    </location>
</feature>